<accession>A0A1F5YWG0</accession>
<keyword evidence="3" id="KW-0326">Glycosidase</keyword>
<dbReference type="AlphaFoldDB" id="A0A1F5YWG0"/>
<dbReference type="PANTHER" id="PTHR12631">
    <property type="entry name" value="ALPHA-L-IDURONIDASE"/>
    <property type="match status" value="1"/>
</dbReference>
<dbReference type="GO" id="GO:0004553">
    <property type="term" value="F:hydrolase activity, hydrolyzing O-glycosyl compounds"/>
    <property type="evidence" value="ECO:0007669"/>
    <property type="project" value="TreeGrafter"/>
</dbReference>
<dbReference type="Gene3D" id="3.20.20.80">
    <property type="entry name" value="Glycosidases"/>
    <property type="match status" value="1"/>
</dbReference>
<dbReference type="STRING" id="1817867.A3F83_03755"/>
<comment type="similarity">
    <text evidence="1">Belongs to the glycosyl hydrolase 39 family.</text>
</comment>
<protein>
    <recommendedName>
        <fullName evidence="5">Glycosyl hydrolases family 39 N-terminal catalytic domain-containing protein</fullName>
    </recommendedName>
</protein>
<dbReference type="EMBL" id="MFIX01000118">
    <property type="protein sequence ID" value="OGG04518.1"/>
    <property type="molecule type" value="Genomic_DNA"/>
</dbReference>
<keyword evidence="2" id="KW-0378">Hydrolase</keyword>
<evidence type="ECO:0000256" key="1">
    <source>
        <dbReference type="ARBA" id="ARBA00008875"/>
    </source>
</evidence>
<dbReference type="InterPro" id="IPR017853">
    <property type="entry name" value="GH"/>
</dbReference>
<evidence type="ECO:0000256" key="4">
    <source>
        <dbReference type="SAM" id="SignalP"/>
    </source>
</evidence>
<evidence type="ECO:0000256" key="3">
    <source>
        <dbReference type="ARBA" id="ARBA00023295"/>
    </source>
</evidence>
<comment type="caution">
    <text evidence="6">The sequence shown here is derived from an EMBL/GenBank/DDBJ whole genome shotgun (WGS) entry which is preliminary data.</text>
</comment>
<feature type="domain" description="Glycosyl hydrolases family 39 N-terminal catalytic" evidence="5">
    <location>
        <begin position="93"/>
        <end position="244"/>
    </location>
</feature>
<reference evidence="6 7" key="1">
    <citation type="journal article" date="2016" name="Nat. Commun.">
        <title>Thousands of microbial genomes shed light on interconnected biogeochemical processes in an aquifer system.</title>
        <authorList>
            <person name="Anantharaman K."/>
            <person name="Brown C.T."/>
            <person name="Hug L.A."/>
            <person name="Sharon I."/>
            <person name="Castelle C.J."/>
            <person name="Probst A.J."/>
            <person name="Thomas B.C."/>
            <person name="Singh A."/>
            <person name="Wilkins M.J."/>
            <person name="Karaoz U."/>
            <person name="Brodie E.L."/>
            <person name="Williams K.H."/>
            <person name="Hubbard S.S."/>
            <person name="Banfield J.F."/>
        </authorList>
    </citation>
    <scope>NUCLEOTIDE SEQUENCE [LARGE SCALE GENOMIC DNA]</scope>
</reference>
<name>A0A1F5YWG0_9BACT</name>
<organism evidence="6 7">
    <name type="scientific">Candidatus Glassbacteria bacterium RIFCSPLOWO2_12_FULL_58_11</name>
    <dbReference type="NCBI Taxonomy" id="1817867"/>
    <lineage>
        <taxon>Bacteria</taxon>
        <taxon>Candidatus Glassiibacteriota</taxon>
    </lineage>
</organism>
<gene>
    <name evidence="6" type="ORF">A3F83_03755</name>
</gene>
<feature type="chain" id="PRO_5009522700" description="Glycosyl hydrolases family 39 N-terminal catalytic domain-containing protein" evidence="4">
    <location>
        <begin position="28"/>
        <end position="467"/>
    </location>
</feature>
<dbReference type="InterPro" id="IPR051923">
    <property type="entry name" value="Glycosyl_Hydrolase_39"/>
</dbReference>
<evidence type="ECO:0000256" key="2">
    <source>
        <dbReference type="ARBA" id="ARBA00022801"/>
    </source>
</evidence>
<feature type="signal peptide" evidence="4">
    <location>
        <begin position="1"/>
        <end position="27"/>
    </location>
</feature>
<dbReference type="SUPFAM" id="SSF51445">
    <property type="entry name" value="(Trans)glycosidases"/>
    <property type="match status" value="1"/>
</dbReference>
<dbReference type="InterPro" id="IPR049166">
    <property type="entry name" value="GH39_cat"/>
</dbReference>
<dbReference type="Pfam" id="PF01229">
    <property type="entry name" value="Glyco_hydro_39"/>
    <property type="match status" value="1"/>
</dbReference>
<dbReference type="PANTHER" id="PTHR12631:SF10">
    <property type="entry name" value="BETA-XYLOSIDASE-LIKE PROTEIN-RELATED"/>
    <property type="match status" value="1"/>
</dbReference>
<dbReference type="Proteomes" id="UP000179129">
    <property type="component" value="Unassembled WGS sequence"/>
</dbReference>
<proteinExistence type="inferred from homology"/>
<evidence type="ECO:0000259" key="5">
    <source>
        <dbReference type="Pfam" id="PF01229"/>
    </source>
</evidence>
<evidence type="ECO:0000313" key="6">
    <source>
        <dbReference type="EMBL" id="OGG04518.1"/>
    </source>
</evidence>
<keyword evidence="4" id="KW-0732">Signal</keyword>
<evidence type="ECO:0000313" key="7">
    <source>
        <dbReference type="Proteomes" id="UP000179129"/>
    </source>
</evidence>
<sequence>MKIWRMLVLAAAMALPGLCLSFWPALAAPVELFIDTDHPAGGIDLTRFSLGQGGLSREPMFDVHLEQVAKLKPRTIRLFVQEFFDLYPEHGRYHWDTLDRSIENILATGAKPLMCLCFKPRVLYPQANQDIVHPADYGEWETLIEALVRHCNREKGYGIEYWEVGNEVDIGEQGGCPYRFQPQDYTKYYAHTAAAILRADPGVKVGGPALADYESPIADSLIAFCGRGGAPLDFFSWHRYGNEPLKLRKSIREIKQKLARYPALAATETVIDEWNIKLLGEELTPGFQAAFILESTLGFLEEGLTLSSYYHIMDHTVVPEDFTWMSPEGYKFMADWWNKQVQNSGLFDKQGRRRPAYYVFEMLSQIQGVRFPVSGGAAGDIRAFAAKQDMMTHVVFWNFPLSGSGETSDVILRFPAGQPGRFSLMKLDAVSNRLEPVRTGDSSELDKESLRLTLAPYGVAWVQLGSE</sequence>